<evidence type="ECO:0000256" key="1">
    <source>
        <dbReference type="ARBA" id="ARBA00008575"/>
    </source>
</evidence>
<evidence type="ECO:0000313" key="8">
    <source>
        <dbReference type="EMBL" id="CAE7779307.1"/>
    </source>
</evidence>
<feature type="non-terminal residue" evidence="8">
    <location>
        <position position="1"/>
    </location>
</feature>
<dbReference type="GO" id="GO:0016887">
    <property type="term" value="F:ATP hydrolysis activity"/>
    <property type="evidence" value="ECO:0007669"/>
    <property type="project" value="InterPro"/>
</dbReference>
<dbReference type="GO" id="GO:0005886">
    <property type="term" value="C:plasma membrane"/>
    <property type="evidence" value="ECO:0007669"/>
    <property type="project" value="TreeGrafter"/>
</dbReference>
<dbReference type="InterPro" id="IPR011527">
    <property type="entry name" value="ABC1_TM_dom"/>
</dbReference>
<accession>A0A812YJR4</accession>
<dbReference type="Gene3D" id="3.40.50.300">
    <property type="entry name" value="P-loop containing nucleotide triphosphate hydrolases"/>
    <property type="match status" value="1"/>
</dbReference>
<dbReference type="Pfam" id="PF00005">
    <property type="entry name" value="ABC_tran"/>
    <property type="match status" value="1"/>
</dbReference>
<keyword evidence="2" id="KW-0813">Transport</keyword>
<feature type="transmembrane region" description="Helical" evidence="6">
    <location>
        <begin position="414"/>
        <end position="434"/>
    </location>
</feature>
<comment type="caution">
    <text evidence="8">The sequence shown here is derived from an EMBL/GenBank/DDBJ whole genome shotgun (WGS) entry which is preliminary data.</text>
</comment>
<dbReference type="EMBL" id="CAJNIZ010047970">
    <property type="protein sequence ID" value="CAE7779307.1"/>
    <property type="molecule type" value="Genomic_DNA"/>
</dbReference>
<dbReference type="AlphaFoldDB" id="A0A812YJR4"/>
<dbReference type="InterPro" id="IPR036640">
    <property type="entry name" value="ABC1_TM_sf"/>
</dbReference>
<dbReference type="PANTHER" id="PTHR11384:SF59">
    <property type="entry name" value="LYSOSOMAL COBALAMIN TRANSPORTER ABCD4"/>
    <property type="match status" value="1"/>
</dbReference>
<dbReference type="SUPFAM" id="SSF90123">
    <property type="entry name" value="ABC transporter transmembrane region"/>
    <property type="match status" value="1"/>
</dbReference>
<evidence type="ECO:0000256" key="6">
    <source>
        <dbReference type="SAM" id="Phobius"/>
    </source>
</evidence>
<sequence>RRGRNLNLASVMANQAKLEQTQDVNSTEEAEPPTSLQTAVSQAIFGNKAAEHAAILAVFLLVGIAAFEIVHLDCTGVDLTTPFRLFDDVQRQQLQAKEGPFSGALRLWKLYLTERWKLSFVCVGLIVSMILLSQYASLLLVDWAEKFWGRLSDWNSAKDGMTHWYQLQALCTQFLLYALMALFATAYRYYLTAMFVLLVRENVTERYTSNWLSDFSSYRLELTKGQDGADASNPDQRIQEDVQVFISNSVDLSVGAMNSLLQFVMFSIKTYSMSPKNVFGYEGVHFPGWLLWMSIIYAMVSTYVTMLVSWRLEGLEGTNQWTEADFRFELVTVRQRAETIALARSESVHLGRLKERFGVLRRSIWESMVAQKKYLMVSSFFQQVEVMVPIVLLGPSFLRSEISFGQLMATNRCINLLASALLWFATSYLSVARWRASTGRLIRFEEAISKHVQSKSGGVTFCEGTQPSLSLKSLTVWKPEEAESPKSSGKGDLKDRLFDKLSLDFEPGCRVLVHGPSGVGKSTLLRAISGAWPFPESQLACFLLSLWP</sequence>
<reference evidence="8" key="1">
    <citation type="submission" date="2021-02" db="EMBL/GenBank/DDBJ databases">
        <authorList>
            <person name="Dougan E. K."/>
            <person name="Rhodes N."/>
            <person name="Thang M."/>
            <person name="Chan C."/>
        </authorList>
    </citation>
    <scope>NUCLEOTIDE SEQUENCE</scope>
</reference>
<name>A0A812YJR4_SYMPI</name>
<comment type="similarity">
    <text evidence="1">Belongs to the ABC transporter superfamily. ABCD family. Peroxisomal fatty acyl CoA transporter (TC 3.A.1.203) subfamily.</text>
</comment>
<feature type="domain" description="ABC transmembrane type-1" evidence="7">
    <location>
        <begin position="149"/>
        <end position="433"/>
    </location>
</feature>
<keyword evidence="3 6" id="KW-0812">Transmembrane</keyword>
<dbReference type="GO" id="GO:0140359">
    <property type="term" value="F:ABC-type transporter activity"/>
    <property type="evidence" value="ECO:0007669"/>
    <property type="project" value="InterPro"/>
</dbReference>
<dbReference type="Pfam" id="PF06472">
    <property type="entry name" value="ABC_membrane_2"/>
    <property type="match status" value="1"/>
</dbReference>
<evidence type="ECO:0000259" key="7">
    <source>
        <dbReference type="PROSITE" id="PS50929"/>
    </source>
</evidence>
<dbReference type="GO" id="GO:0005524">
    <property type="term" value="F:ATP binding"/>
    <property type="evidence" value="ECO:0007669"/>
    <property type="project" value="InterPro"/>
</dbReference>
<dbReference type="OrthoDB" id="415483at2759"/>
<dbReference type="InterPro" id="IPR027417">
    <property type="entry name" value="P-loop_NTPase"/>
</dbReference>
<organism evidence="8 9">
    <name type="scientific">Symbiodinium pilosum</name>
    <name type="common">Dinoflagellate</name>
    <dbReference type="NCBI Taxonomy" id="2952"/>
    <lineage>
        <taxon>Eukaryota</taxon>
        <taxon>Sar</taxon>
        <taxon>Alveolata</taxon>
        <taxon>Dinophyceae</taxon>
        <taxon>Suessiales</taxon>
        <taxon>Symbiodiniaceae</taxon>
        <taxon>Symbiodinium</taxon>
    </lineage>
</organism>
<protein>
    <recommendedName>
        <fullName evidence="7">ABC transmembrane type-1 domain-containing protein</fullName>
    </recommendedName>
</protein>
<evidence type="ECO:0000256" key="2">
    <source>
        <dbReference type="ARBA" id="ARBA00022448"/>
    </source>
</evidence>
<gene>
    <name evidence="8" type="ORF">SPIL2461_LOCUS23125</name>
</gene>
<feature type="transmembrane region" description="Helical" evidence="6">
    <location>
        <begin position="118"/>
        <end position="141"/>
    </location>
</feature>
<dbReference type="InterPro" id="IPR050835">
    <property type="entry name" value="ABC_transporter_sub-D"/>
</dbReference>
<keyword evidence="5 6" id="KW-0472">Membrane</keyword>
<keyword evidence="4 6" id="KW-1133">Transmembrane helix</keyword>
<keyword evidence="9" id="KW-1185">Reference proteome</keyword>
<dbReference type="Proteomes" id="UP000649617">
    <property type="component" value="Unassembled WGS sequence"/>
</dbReference>
<feature type="transmembrane region" description="Helical" evidence="6">
    <location>
        <begin position="174"/>
        <end position="199"/>
    </location>
</feature>
<evidence type="ECO:0000256" key="5">
    <source>
        <dbReference type="ARBA" id="ARBA00023136"/>
    </source>
</evidence>
<dbReference type="InterPro" id="IPR003439">
    <property type="entry name" value="ABC_transporter-like_ATP-bd"/>
</dbReference>
<evidence type="ECO:0000256" key="4">
    <source>
        <dbReference type="ARBA" id="ARBA00022989"/>
    </source>
</evidence>
<dbReference type="PANTHER" id="PTHR11384">
    <property type="entry name" value="ATP-BINDING CASSETTE, SUB-FAMILY D MEMBER"/>
    <property type="match status" value="1"/>
</dbReference>
<proteinExistence type="inferred from homology"/>
<evidence type="ECO:0000313" key="9">
    <source>
        <dbReference type="Proteomes" id="UP000649617"/>
    </source>
</evidence>
<evidence type="ECO:0000256" key="3">
    <source>
        <dbReference type="ARBA" id="ARBA00022692"/>
    </source>
</evidence>
<dbReference type="PROSITE" id="PS50929">
    <property type="entry name" value="ABC_TM1F"/>
    <property type="match status" value="1"/>
</dbReference>
<dbReference type="Gene3D" id="1.20.1560.10">
    <property type="entry name" value="ABC transporter type 1, transmembrane domain"/>
    <property type="match status" value="1"/>
</dbReference>
<dbReference type="SUPFAM" id="SSF52540">
    <property type="entry name" value="P-loop containing nucleoside triphosphate hydrolases"/>
    <property type="match status" value="1"/>
</dbReference>
<feature type="transmembrane region" description="Helical" evidence="6">
    <location>
        <begin position="289"/>
        <end position="310"/>
    </location>
</feature>